<dbReference type="Proteomes" id="UP000614047">
    <property type="component" value="Unassembled WGS sequence"/>
</dbReference>
<dbReference type="RefSeq" id="WP_197013776.1">
    <property type="nucleotide sequence ID" value="NZ_BAABES010000019.1"/>
</dbReference>
<evidence type="ECO:0000313" key="2">
    <source>
        <dbReference type="Proteomes" id="UP000614047"/>
    </source>
</evidence>
<proteinExistence type="predicted"/>
<evidence type="ECO:0000313" key="1">
    <source>
        <dbReference type="EMBL" id="MBG6091473.1"/>
    </source>
</evidence>
<reference evidence="1" key="1">
    <citation type="submission" date="2020-11" db="EMBL/GenBank/DDBJ databases">
        <title>Sequencing the genomes of 1000 actinobacteria strains.</title>
        <authorList>
            <person name="Klenk H.-P."/>
        </authorList>
    </citation>
    <scope>NUCLEOTIDE SEQUENCE</scope>
    <source>
        <strain evidence="1">DSM 43175</strain>
    </source>
</reference>
<dbReference type="EMBL" id="JADOUA010000001">
    <property type="protein sequence ID" value="MBG6091473.1"/>
    <property type="molecule type" value="Genomic_DNA"/>
</dbReference>
<comment type="caution">
    <text evidence="1">The sequence shown here is derived from an EMBL/GenBank/DDBJ whole genome shotgun (WGS) entry which is preliminary data.</text>
</comment>
<organism evidence="1 2">
    <name type="scientific">Actinomadura viridis</name>
    <dbReference type="NCBI Taxonomy" id="58110"/>
    <lineage>
        <taxon>Bacteria</taxon>
        <taxon>Bacillati</taxon>
        <taxon>Actinomycetota</taxon>
        <taxon>Actinomycetes</taxon>
        <taxon>Streptosporangiales</taxon>
        <taxon>Thermomonosporaceae</taxon>
        <taxon>Actinomadura</taxon>
    </lineage>
</organism>
<protein>
    <submittedName>
        <fullName evidence="1">Uncharacterized protein</fullName>
    </submittedName>
</protein>
<name>A0A931GL02_9ACTN</name>
<dbReference type="AlphaFoldDB" id="A0A931GL02"/>
<keyword evidence="2" id="KW-1185">Reference proteome</keyword>
<sequence>MTAPGNGGRDTAVPAEARERLGRVADALIHAGSGLPSGAEAGVHTALLDAVAKARPDLIPTLLDALDALGPEPGLAEVERLAERDPRLHGVLTLVVAGGYLMSPDVAARLRYPFQEAKIVDPRDIAAVVDEGLLDQVAERPPLYRLPPDAPPGLRA</sequence>
<gene>
    <name evidence="1" type="ORF">IW256_005586</name>
</gene>
<accession>A0A931GL02</accession>